<dbReference type="Proteomes" id="UP000316079">
    <property type="component" value="Unassembled WGS sequence"/>
</dbReference>
<comment type="caution">
    <text evidence="1">The sequence shown here is derived from an EMBL/GenBank/DDBJ whole genome shotgun (WGS) entry which is preliminary data.</text>
</comment>
<reference evidence="1 2" key="1">
    <citation type="journal article" date="2019" name="Sci. Data">
        <title>Hybrid genome assembly and annotation of Danionella translucida.</title>
        <authorList>
            <person name="Kadobianskyi M."/>
            <person name="Schulze L."/>
            <person name="Schuelke M."/>
            <person name="Judkewitz B."/>
        </authorList>
    </citation>
    <scope>NUCLEOTIDE SEQUENCE [LARGE SCALE GENOMIC DNA]</scope>
    <source>
        <strain evidence="1 2">Bolton</strain>
    </source>
</reference>
<proteinExistence type="predicted"/>
<gene>
    <name evidence="1" type="ORF">DNTS_029031</name>
</gene>
<dbReference type="OrthoDB" id="3853857at2759"/>
<evidence type="ECO:0000313" key="1">
    <source>
        <dbReference type="EMBL" id="TRY88285.1"/>
    </source>
</evidence>
<dbReference type="EMBL" id="SRMA01026057">
    <property type="protein sequence ID" value="TRY88285.1"/>
    <property type="molecule type" value="Genomic_DNA"/>
</dbReference>
<sequence>MFIADLDSKKKEGHVDLEDVFAVKVKRRRSVGQQSGGTLLGITLFQCKRKGLKLKDHTIHLNNQSVDHCEIWFKTLKELLNEGNTILDGVEKGLEDTLDYSGTHLSPVDAGLVFPRELVQWREGPS</sequence>
<protein>
    <recommendedName>
        <fullName evidence="3">PH domain-containing protein</fullName>
    </recommendedName>
</protein>
<evidence type="ECO:0000313" key="2">
    <source>
        <dbReference type="Proteomes" id="UP000316079"/>
    </source>
</evidence>
<accession>A0A553QEE8</accession>
<evidence type="ECO:0008006" key="3">
    <source>
        <dbReference type="Google" id="ProtNLM"/>
    </source>
</evidence>
<name>A0A553QEE8_9TELE</name>
<organism evidence="1 2">
    <name type="scientific">Danionella cerebrum</name>
    <dbReference type="NCBI Taxonomy" id="2873325"/>
    <lineage>
        <taxon>Eukaryota</taxon>
        <taxon>Metazoa</taxon>
        <taxon>Chordata</taxon>
        <taxon>Craniata</taxon>
        <taxon>Vertebrata</taxon>
        <taxon>Euteleostomi</taxon>
        <taxon>Actinopterygii</taxon>
        <taxon>Neopterygii</taxon>
        <taxon>Teleostei</taxon>
        <taxon>Ostariophysi</taxon>
        <taxon>Cypriniformes</taxon>
        <taxon>Danionidae</taxon>
        <taxon>Danioninae</taxon>
        <taxon>Danionella</taxon>
    </lineage>
</organism>
<dbReference type="AlphaFoldDB" id="A0A553QEE8"/>
<keyword evidence="2" id="KW-1185">Reference proteome</keyword>
<dbReference type="STRING" id="623744.A0A553QEE8"/>